<keyword evidence="3" id="KW-1185">Reference proteome</keyword>
<comment type="caution">
    <text evidence="2">The sequence shown here is derived from an EMBL/GenBank/DDBJ whole genome shotgun (WGS) entry which is preliminary data.</text>
</comment>
<feature type="domain" description="Helitron helicase-like" evidence="1">
    <location>
        <begin position="3"/>
        <end position="45"/>
    </location>
</feature>
<dbReference type="InterPro" id="IPR025476">
    <property type="entry name" value="Helitron_helicase-like"/>
</dbReference>
<dbReference type="AlphaFoldDB" id="A0AAD7ING4"/>
<name>A0AAD7ING4_9AGAR</name>
<dbReference type="Pfam" id="PF14214">
    <property type="entry name" value="Helitron_like_N"/>
    <property type="match status" value="1"/>
</dbReference>
<organism evidence="2 3">
    <name type="scientific">Mycena metata</name>
    <dbReference type="NCBI Taxonomy" id="1033252"/>
    <lineage>
        <taxon>Eukaryota</taxon>
        <taxon>Fungi</taxon>
        <taxon>Dikarya</taxon>
        <taxon>Basidiomycota</taxon>
        <taxon>Agaricomycotina</taxon>
        <taxon>Agaricomycetes</taxon>
        <taxon>Agaricomycetidae</taxon>
        <taxon>Agaricales</taxon>
        <taxon>Marasmiineae</taxon>
        <taxon>Mycenaceae</taxon>
        <taxon>Mycena</taxon>
    </lineage>
</organism>
<gene>
    <name evidence="2" type="ORF">B0H16DRAFT_1321804</name>
</gene>
<evidence type="ECO:0000313" key="3">
    <source>
        <dbReference type="Proteomes" id="UP001215598"/>
    </source>
</evidence>
<evidence type="ECO:0000259" key="1">
    <source>
        <dbReference type="Pfam" id="PF14214"/>
    </source>
</evidence>
<sequence>MVRQFVDVFLGFERDCKRGVFGRVKHYYGVFEAQNRGSLHLHILIWLEGALSPRLVQEKAIADECFKRQLFTWMESIIKHGLPSDTHSVDAPTKAAKNKCLMGRPPHPQEPDFDINWPQFLREILDASGQVHSHNDTCYKKTPFSMNSLNAEDRDRLCRFNYPADLVLESFMDENGKISLIRDNERVVGYNPTISGSFQCNTDLKFVGSGMFGFAVSLYMTLYAAKSDLSSAVIMSALAAATKALEKCGPLSDAEERCRKLLLKTLNQISARRELSGQQVACALLGIGNHVTDARFAVFHWSKLLSWISMTEFPPTENIDPELDIEDEDSEELIDLSDTMVLLNEHSTPTLNSLVYDVLFRPAELGNVPMWDQFSQYEKTKTKTKLVDIMPLLQFKSPDSPTLTVPPISEFRFLAGHPQIATHAIRKRRIKHIPVLSGTPIPRSDLADQADRHAIVMLALFRPWDRSADHPLKSEDTSWIQALADLKTSLSKAKLDIIDHMQERWECQLAADNFSAEYKIRLANFSASKSVSSQIDAMDELTDDVCWQLGQADPEDEAIGPDFTGDSPASDELDDFIETCAPRTQAATDAVISLAGAANFYHIPSPSDNIKDLLPGCATESHDGCAWQRSAAAALLIAEEKAVSLDKRAQQGMYTLLFKLYY</sequence>
<evidence type="ECO:0000313" key="2">
    <source>
        <dbReference type="EMBL" id="KAJ7745328.1"/>
    </source>
</evidence>
<dbReference type="EMBL" id="JARKIB010000083">
    <property type="protein sequence ID" value="KAJ7745328.1"/>
    <property type="molecule type" value="Genomic_DNA"/>
</dbReference>
<accession>A0AAD7ING4</accession>
<reference evidence="2" key="1">
    <citation type="submission" date="2023-03" db="EMBL/GenBank/DDBJ databases">
        <title>Massive genome expansion in bonnet fungi (Mycena s.s.) driven by repeated elements and novel gene families across ecological guilds.</title>
        <authorList>
            <consortium name="Lawrence Berkeley National Laboratory"/>
            <person name="Harder C.B."/>
            <person name="Miyauchi S."/>
            <person name="Viragh M."/>
            <person name="Kuo A."/>
            <person name="Thoen E."/>
            <person name="Andreopoulos B."/>
            <person name="Lu D."/>
            <person name="Skrede I."/>
            <person name="Drula E."/>
            <person name="Henrissat B."/>
            <person name="Morin E."/>
            <person name="Kohler A."/>
            <person name="Barry K."/>
            <person name="LaButti K."/>
            <person name="Morin E."/>
            <person name="Salamov A."/>
            <person name="Lipzen A."/>
            <person name="Mereny Z."/>
            <person name="Hegedus B."/>
            <person name="Baldrian P."/>
            <person name="Stursova M."/>
            <person name="Weitz H."/>
            <person name="Taylor A."/>
            <person name="Grigoriev I.V."/>
            <person name="Nagy L.G."/>
            <person name="Martin F."/>
            <person name="Kauserud H."/>
        </authorList>
    </citation>
    <scope>NUCLEOTIDE SEQUENCE</scope>
    <source>
        <strain evidence="2">CBHHK182m</strain>
    </source>
</reference>
<dbReference type="Proteomes" id="UP001215598">
    <property type="component" value="Unassembled WGS sequence"/>
</dbReference>
<protein>
    <recommendedName>
        <fullName evidence="1">Helitron helicase-like domain-containing protein</fullName>
    </recommendedName>
</protein>
<proteinExistence type="predicted"/>